<sequence length="216" mass="24850">MLIGIIYGDLSPNGKLLEPKDSGQYSRFLDNGKYVIIGRDPITIWLRIPSPLISEFTINFKTLDIFDLVKTFSLNIRLFGYEDKECSLKKEAKANSGQSGSIFIDYSKCQCDLYELFDDEEGRDMEGSYMPLKLWTNNIMYYFEQDGDQVEMYIDEEEAEKWNSPSQQPSHESSMKIPSKNGTELPLASAQTKESDCDNDLFLWLFILVIIIDIIL</sequence>
<protein>
    <submittedName>
        <fullName evidence="3">Uncharacterized protein</fullName>
    </submittedName>
</protein>
<dbReference type="AlphaFoldDB" id="A0A914QXJ0"/>
<feature type="region of interest" description="Disordered" evidence="1">
    <location>
        <begin position="158"/>
        <end position="190"/>
    </location>
</feature>
<feature type="compositionally biased region" description="Polar residues" evidence="1">
    <location>
        <begin position="163"/>
        <end position="172"/>
    </location>
</feature>
<keyword evidence="2" id="KW-1185">Reference proteome</keyword>
<evidence type="ECO:0000313" key="2">
    <source>
        <dbReference type="Proteomes" id="UP000887578"/>
    </source>
</evidence>
<reference evidence="3" key="1">
    <citation type="submission" date="2022-11" db="UniProtKB">
        <authorList>
            <consortium name="WormBaseParasite"/>
        </authorList>
    </citation>
    <scope>IDENTIFICATION</scope>
</reference>
<proteinExistence type="predicted"/>
<dbReference type="Proteomes" id="UP000887578">
    <property type="component" value="Unplaced"/>
</dbReference>
<name>A0A914QXJ0_9BILA</name>
<organism evidence="2 3">
    <name type="scientific">Panagrolaimus davidi</name>
    <dbReference type="NCBI Taxonomy" id="227884"/>
    <lineage>
        <taxon>Eukaryota</taxon>
        <taxon>Metazoa</taxon>
        <taxon>Ecdysozoa</taxon>
        <taxon>Nematoda</taxon>
        <taxon>Chromadorea</taxon>
        <taxon>Rhabditida</taxon>
        <taxon>Tylenchina</taxon>
        <taxon>Panagrolaimomorpha</taxon>
        <taxon>Panagrolaimoidea</taxon>
        <taxon>Panagrolaimidae</taxon>
        <taxon>Panagrolaimus</taxon>
    </lineage>
</organism>
<dbReference type="WBParaSite" id="PDA_v2.g6601.t1">
    <property type="protein sequence ID" value="PDA_v2.g6601.t1"/>
    <property type="gene ID" value="PDA_v2.g6601"/>
</dbReference>
<accession>A0A914QXJ0</accession>
<evidence type="ECO:0000313" key="3">
    <source>
        <dbReference type="WBParaSite" id="PDA_v2.g6601.t1"/>
    </source>
</evidence>
<evidence type="ECO:0000256" key="1">
    <source>
        <dbReference type="SAM" id="MobiDB-lite"/>
    </source>
</evidence>